<dbReference type="EMBL" id="CADCTE010000158">
    <property type="protein sequence ID" value="CAA9265976.1"/>
    <property type="molecule type" value="Genomic_DNA"/>
</dbReference>
<proteinExistence type="predicted"/>
<dbReference type="AlphaFoldDB" id="A0A6J4J1X9"/>
<protein>
    <submittedName>
        <fullName evidence="1">Uncharacterized protein</fullName>
    </submittedName>
</protein>
<gene>
    <name evidence="1" type="ORF">AVDCRST_MAG83-2972</name>
</gene>
<accession>A0A6J4J1X9</accession>
<sequence length="40" mass="4293">MVSNRHDIEPARHRGRGIGIHRVEAAAATGPAGVPLRLRP</sequence>
<evidence type="ECO:0000313" key="1">
    <source>
        <dbReference type="EMBL" id="CAA9265976.1"/>
    </source>
</evidence>
<reference evidence="1" key="1">
    <citation type="submission" date="2020-02" db="EMBL/GenBank/DDBJ databases">
        <authorList>
            <person name="Meier V. D."/>
        </authorList>
    </citation>
    <scope>NUCLEOTIDE SEQUENCE</scope>
    <source>
        <strain evidence="1">AVDCRST_MAG83</strain>
    </source>
</reference>
<organism evidence="1">
    <name type="scientific">uncultured Arthrobacter sp</name>
    <dbReference type="NCBI Taxonomy" id="114050"/>
    <lineage>
        <taxon>Bacteria</taxon>
        <taxon>Bacillati</taxon>
        <taxon>Actinomycetota</taxon>
        <taxon>Actinomycetes</taxon>
        <taxon>Micrococcales</taxon>
        <taxon>Micrococcaceae</taxon>
        <taxon>Arthrobacter</taxon>
        <taxon>environmental samples</taxon>
    </lineage>
</organism>
<name>A0A6J4J1X9_9MICC</name>